<dbReference type="AlphaFoldDB" id="A0A1E5UGC7"/>
<dbReference type="GO" id="GO:0006302">
    <property type="term" value="P:double-strand break repair"/>
    <property type="evidence" value="ECO:0007669"/>
    <property type="project" value="TreeGrafter"/>
</dbReference>
<dbReference type="Proteomes" id="UP000095601">
    <property type="component" value="Unassembled WGS sequence"/>
</dbReference>
<keyword evidence="2" id="KW-0233">DNA recombination</keyword>
<name>A0A1E5UGC7_9FLAO</name>
<accession>A0A1E5UGC7</accession>
<keyword evidence="1" id="KW-0227">DNA damage</keyword>
<dbReference type="InterPro" id="IPR022572">
    <property type="entry name" value="DNA_rep/recomb_RecO_N"/>
</dbReference>
<dbReference type="EMBL" id="MKGI01000012">
    <property type="protein sequence ID" value="OEL11956.1"/>
    <property type="molecule type" value="Genomic_DNA"/>
</dbReference>
<keyword evidence="3" id="KW-0234">DNA repair</keyword>
<gene>
    <name evidence="5" type="ORF">BHF72_1412</name>
</gene>
<evidence type="ECO:0000313" key="6">
    <source>
        <dbReference type="Proteomes" id="UP000095601"/>
    </source>
</evidence>
<dbReference type="Gene3D" id="2.40.50.140">
    <property type="entry name" value="Nucleic acid-binding proteins"/>
    <property type="match status" value="1"/>
</dbReference>
<protein>
    <submittedName>
        <fullName evidence="5">Recombination O N terminal family protein</fullName>
    </submittedName>
</protein>
<dbReference type="STRING" id="237258.SAMN04489756_1062"/>
<dbReference type="PANTHER" id="PTHR33991">
    <property type="entry name" value="DNA REPAIR PROTEIN RECO"/>
    <property type="match status" value="1"/>
</dbReference>
<dbReference type="RefSeq" id="WP_069797082.1">
    <property type="nucleotide sequence ID" value="NZ_CP034157.1"/>
</dbReference>
<dbReference type="InterPro" id="IPR003717">
    <property type="entry name" value="RecO"/>
</dbReference>
<comment type="caution">
    <text evidence="5">The sequence shown here is derived from an EMBL/GenBank/DDBJ whole genome shotgun (WGS) entry which is preliminary data.</text>
</comment>
<dbReference type="SUPFAM" id="SSF50249">
    <property type="entry name" value="Nucleic acid-binding proteins"/>
    <property type="match status" value="1"/>
</dbReference>
<keyword evidence="6" id="KW-1185">Reference proteome</keyword>
<dbReference type="OrthoDB" id="9789152at2"/>
<dbReference type="GO" id="GO:0006310">
    <property type="term" value="P:DNA recombination"/>
    <property type="evidence" value="ECO:0007669"/>
    <property type="project" value="UniProtKB-KW"/>
</dbReference>
<dbReference type="InterPro" id="IPR012340">
    <property type="entry name" value="NA-bd_OB-fold"/>
</dbReference>
<feature type="domain" description="DNA replication/recombination mediator RecO N-terminal" evidence="4">
    <location>
        <begin position="3"/>
        <end position="74"/>
    </location>
</feature>
<evidence type="ECO:0000256" key="1">
    <source>
        <dbReference type="ARBA" id="ARBA00022763"/>
    </source>
</evidence>
<proteinExistence type="predicted"/>
<evidence type="ECO:0000256" key="2">
    <source>
        <dbReference type="ARBA" id="ARBA00023172"/>
    </source>
</evidence>
<evidence type="ECO:0000256" key="3">
    <source>
        <dbReference type="ARBA" id="ARBA00023204"/>
    </source>
</evidence>
<organism evidence="5 6">
    <name type="scientific">Cloacibacterium normanense</name>
    <dbReference type="NCBI Taxonomy" id="237258"/>
    <lineage>
        <taxon>Bacteria</taxon>
        <taxon>Pseudomonadati</taxon>
        <taxon>Bacteroidota</taxon>
        <taxon>Flavobacteriia</taxon>
        <taxon>Flavobacteriales</taxon>
        <taxon>Weeksellaceae</taxon>
    </lineage>
</organism>
<reference evidence="5 6" key="1">
    <citation type="submission" date="2016-09" db="EMBL/GenBank/DDBJ databases">
        <authorList>
            <person name="Capua I."/>
            <person name="De Benedictis P."/>
            <person name="Joannis T."/>
            <person name="Lombin L.H."/>
            <person name="Cattoli G."/>
        </authorList>
    </citation>
    <scope>NUCLEOTIDE SEQUENCE [LARGE SCALE GENOMIC DNA]</scope>
    <source>
        <strain evidence="5 6">NRS-1</strain>
    </source>
</reference>
<evidence type="ECO:0000259" key="4">
    <source>
        <dbReference type="Pfam" id="PF11967"/>
    </source>
</evidence>
<dbReference type="Pfam" id="PF11967">
    <property type="entry name" value="RecO_N"/>
    <property type="match status" value="1"/>
</dbReference>
<evidence type="ECO:0000313" key="5">
    <source>
        <dbReference type="EMBL" id="OEL11956.1"/>
    </source>
</evidence>
<dbReference type="PANTHER" id="PTHR33991:SF1">
    <property type="entry name" value="DNA REPAIR PROTEIN RECO"/>
    <property type="match status" value="1"/>
</dbReference>
<dbReference type="GO" id="GO:0043590">
    <property type="term" value="C:bacterial nucleoid"/>
    <property type="evidence" value="ECO:0007669"/>
    <property type="project" value="TreeGrafter"/>
</dbReference>
<sequence length="227" mass="27019">MDKNTGFLLSYIKYGDYDAILHCYTLESGFQSFFMRGIYSAKNKKKAFLSPLNELEITFSSHHGNLPMIKKVELNEKLPDEVNVHQNAVIFFLSDFLNQILKNESQQVALYQEIKFFKQKTLEKKMHAHYFFLIRMLQFFGISPLVSEEKFLNIEKGVFQEEITQKEVDEELSFLWKKILNQEIDEDFIIEKKYRKSLLDSILQYYKMHFPEFYSPKSLAVILEVFK</sequence>
<dbReference type="KEGG" id="cnr:EB819_02095"/>